<accession>A0A7W6RG91</accession>
<dbReference type="PRINTS" id="PR01021">
    <property type="entry name" value="OMPADOMAIN"/>
</dbReference>
<dbReference type="Proteomes" id="UP000554286">
    <property type="component" value="Unassembled WGS sequence"/>
</dbReference>
<dbReference type="Gene3D" id="3.30.1330.60">
    <property type="entry name" value="OmpA-like domain"/>
    <property type="match status" value="1"/>
</dbReference>
<dbReference type="InterPro" id="IPR006664">
    <property type="entry name" value="OMP_bac"/>
</dbReference>
<dbReference type="RefSeq" id="WP_184046853.1">
    <property type="nucleotide sequence ID" value="NZ_JACIGK010000027.1"/>
</dbReference>
<dbReference type="PANTHER" id="PTHR30329:SF20">
    <property type="entry name" value="EXPORTED PROTEIN"/>
    <property type="match status" value="1"/>
</dbReference>
<dbReference type="SUPFAM" id="SSF103088">
    <property type="entry name" value="OmpA-like"/>
    <property type="match status" value="1"/>
</dbReference>
<evidence type="ECO:0000256" key="3">
    <source>
        <dbReference type="PROSITE-ProRule" id="PRU00473"/>
    </source>
</evidence>
<proteinExistence type="predicted"/>
<feature type="chain" id="PRO_5031233261" evidence="4">
    <location>
        <begin position="35"/>
        <end position="311"/>
    </location>
</feature>
<comment type="subcellular location">
    <subcellularLocation>
        <location evidence="1">Cell outer membrane</location>
    </subcellularLocation>
</comment>
<dbReference type="InterPro" id="IPR036737">
    <property type="entry name" value="OmpA-like_sf"/>
</dbReference>
<sequence length="311" mass="33303">MLGSLFRWPGPARLILTLALLSGAGLTAAPAAVACDDVTARTQAAYQAGDLEALRAAHAEAEATPACTDETLAWIGKAIITTALKTVQQDVTAGGSLATHAGMLRATRSYGRDWRLETWLGDIAFEGGDFTEAARAYQEALNTLNDEGLTPRAPDVGVIEEVYKKAEMARLAADDYVGAPVTRSGEPGGLAATSYRGFQPSSRLVPVEFEFGSTLVTPKGLRALRELRDVLVATGARSVTLVGHTDPVGGMAANDRLSMNRARAVADVLLNEGFQGEILIIGQGEREPLDWMAPMTRRQYHQTLRRVEVRL</sequence>
<dbReference type="AlphaFoldDB" id="A0A7W6RG91"/>
<protein>
    <submittedName>
        <fullName evidence="6">Outer membrane protein OmpA-like peptidoglycan-associated protein</fullName>
    </submittedName>
</protein>
<name>A0A7W6RG91_9PROT</name>
<dbReference type="PROSITE" id="PS51123">
    <property type="entry name" value="OMPA_2"/>
    <property type="match status" value="1"/>
</dbReference>
<keyword evidence="2 3" id="KW-0472">Membrane</keyword>
<organism evidence="6 7">
    <name type="scientific">Roseospira visakhapatnamensis</name>
    <dbReference type="NCBI Taxonomy" id="390880"/>
    <lineage>
        <taxon>Bacteria</taxon>
        <taxon>Pseudomonadati</taxon>
        <taxon>Pseudomonadota</taxon>
        <taxon>Alphaproteobacteria</taxon>
        <taxon>Rhodospirillales</taxon>
        <taxon>Rhodospirillaceae</taxon>
        <taxon>Roseospira</taxon>
    </lineage>
</organism>
<evidence type="ECO:0000313" key="6">
    <source>
        <dbReference type="EMBL" id="MBB4267449.1"/>
    </source>
</evidence>
<dbReference type="PANTHER" id="PTHR30329">
    <property type="entry name" value="STATOR ELEMENT OF FLAGELLAR MOTOR COMPLEX"/>
    <property type="match status" value="1"/>
</dbReference>
<evidence type="ECO:0000259" key="5">
    <source>
        <dbReference type="PROSITE" id="PS51123"/>
    </source>
</evidence>
<evidence type="ECO:0000313" key="7">
    <source>
        <dbReference type="Proteomes" id="UP000554286"/>
    </source>
</evidence>
<feature type="signal peptide" evidence="4">
    <location>
        <begin position="1"/>
        <end position="34"/>
    </location>
</feature>
<gene>
    <name evidence="6" type="ORF">GGD89_003093</name>
</gene>
<evidence type="ECO:0000256" key="4">
    <source>
        <dbReference type="SAM" id="SignalP"/>
    </source>
</evidence>
<dbReference type="InterPro" id="IPR050330">
    <property type="entry name" value="Bact_OuterMem_StrucFunc"/>
</dbReference>
<comment type="caution">
    <text evidence="6">The sequence shown here is derived from an EMBL/GenBank/DDBJ whole genome shotgun (WGS) entry which is preliminary data.</text>
</comment>
<feature type="domain" description="OmpA-like" evidence="5">
    <location>
        <begin position="196"/>
        <end position="311"/>
    </location>
</feature>
<reference evidence="6 7" key="1">
    <citation type="submission" date="2020-08" db="EMBL/GenBank/DDBJ databases">
        <title>Genome sequencing of Purple Non-Sulfur Bacteria from various extreme environments.</title>
        <authorList>
            <person name="Mayer M."/>
        </authorList>
    </citation>
    <scope>NUCLEOTIDE SEQUENCE [LARGE SCALE GENOMIC DNA]</scope>
    <source>
        <strain evidence="6 7">JA131</strain>
    </source>
</reference>
<dbReference type="InterPro" id="IPR006665">
    <property type="entry name" value="OmpA-like"/>
</dbReference>
<evidence type="ECO:0000256" key="2">
    <source>
        <dbReference type="ARBA" id="ARBA00023136"/>
    </source>
</evidence>
<keyword evidence="7" id="KW-1185">Reference proteome</keyword>
<dbReference type="GO" id="GO:0009279">
    <property type="term" value="C:cell outer membrane"/>
    <property type="evidence" value="ECO:0007669"/>
    <property type="project" value="UniProtKB-SubCell"/>
</dbReference>
<dbReference type="EMBL" id="JACIGK010000027">
    <property type="protein sequence ID" value="MBB4267449.1"/>
    <property type="molecule type" value="Genomic_DNA"/>
</dbReference>
<dbReference type="CDD" id="cd07185">
    <property type="entry name" value="OmpA_C-like"/>
    <property type="match status" value="1"/>
</dbReference>
<dbReference type="PROSITE" id="PS51257">
    <property type="entry name" value="PROKAR_LIPOPROTEIN"/>
    <property type="match status" value="1"/>
</dbReference>
<evidence type="ECO:0000256" key="1">
    <source>
        <dbReference type="ARBA" id="ARBA00004442"/>
    </source>
</evidence>
<keyword evidence="4" id="KW-0732">Signal</keyword>
<dbReference type="Pfam" id="PF00691">
    <property type="entry name" value="OmpA"/>
    <property type="match status" value="1"/>
</dbReference>